<evidence type="ECO:0000256" key="8">
    <source>
        <dbReference type="ARBA" id="ARBA00054674"/>
    </source>
</evidence>
<evidence type="ECO:0000256" key="11">
    <source>
        <dbReference type="ARBA" id="ARBA00080475"/>
    </source>
</evidence>
<dbReference type="SUPFAM" id="SSF55811">
    <property type="entry name" value="Nudix"/>
    <property type="match status" value="1"/>
</dbReference>
<evidence type="ECO:0000313" key="13">
    <source>
        <dbReference type="EMBL" id="KAK3599183.1"/>
    </source>
</evidence>
<keyword evidence="4" id="KW-0963">Cytoplasm</keyword>
<evidence type="ECO:0000256" key="10">
    <source>
        <dbReference type="ARBA" id="ARBA00071467"/>
    </source>
</evidence>
<comment type="catalytic activity">
    <reaction evidence="7">
        <text>UDP-sugar + H2O = UMP + alpha-D-aldose 1-phosphate.</text>
        <dbReference type="EC" id="3.6.1.45"/>
    </reaction>
</comment>
<dbReference type="PROSITE" id="PS51462">
    <property type="entry name" value="NUDIX"/>
    <property type="match status" value="1"/>
</dbReference>
<keyword evidence="6" id="KW-0460">Magnesium</keyword>
<dbReference type="CDD" id="cd18887">
    <property type="entry name" value="NUDIX_UGPPase_Nudt14"/>
    <property type="match status" value="1"/>
</dbReference>
<reference evidence="13" key="1">
    <citation type="journal article" date="2021" name="Genome Biol. Evol.">
        <title>A High-Quality Reference Genome for a Parasitic Bivalve with Doubly Uniparental Inheritance (Bivalvia: Unionida).</title>
        <authorList>
            <person name="Smith C.H."/>
        </authorList>
    </citation>
    <scope>NUCLEOTIDE SEQUENCE</scope>
    <source>
        <strain evidence="13">CHS0354</strain>
    </source>
</reference>
<dbReference type="InterPro" id="IPR004385">
    <property type="entry name" value="NDP_pyrophosphatase"/>
</dbReference>
<name>A0AAE0SX46_9BIVA</name>
<dbReference type="AlphaFoldDB" id="A0AAE0SX46"/>
<feature type="domain" description="Nudix hydrolase" evidence="12">
    <location>
        <begin position="38"/>
        <end position="201"/>
    </location>
</feature>
<keyword evidence="14" id="KW-1185">Reference proteome</keyword>
<dbReference type="GO" id="GO:0006753">
    <property type="term" value="P:nucleoside phosphate metabolic process"/>
    <property type="evidence" value="ECO:0007669"/>
    <property type="project" value="TreeGrafter"/>
</dbReference>
<protein>
    <recommendedName>
        <fullName evidence="10">Uridine diphosphate glucose pyrophosphatase NUDT14</fullName>
        <ecNumber evidence="9">3.6.1.45</ecNumber>
    </recommendedName>
    <alternativeName>
        <fullName evidence="11">Nucleoside diphosphate-linked moiety X motif 14</fullName>
    </alternativeName>
</protein>
<evidence type="ECO:0000256" key="2">
    <source>
        <dbReference type="ARBA" id="ARBA00004496"/>
    </source>
</evidence>
<dbReference type="GO" id="GO:0046872">
    <property type="term" value="F:metal ion binding"/>
    <property type="evidence" value="ECO:0007669"/>
    <property type="project" value="InterPro"/>
</dbReference>
<dbReference type="Proteomes" id="UP001195483">
    <property type="component" value="Unassembled WGS sequence"/>
</dbReference>
<keyword evidence="5" id="KW-0378">Hydrolase</keyword>
<evidence type="ECO:0000256" key="7">
    <source>
        <dbReference type="ARBA" id="ARBA00051086"/>
    </source>
</evidence>
<comment type="subcellular location">
    <subcellularLocation>
        <location evidence="2">Cytoplasm</location>
    </subcellularLocation>
</comment>
<evidence type="ECO:0000256" key="3">
    <source>
        <dbReference type="ARBA" id="ARBA00011738"/>
    </source>
</evidence>
<reference evidence="13" key="2">
    <citation type="journal article" date="2021" name="Genome Biol. Evol.">
        <title>Developing a high-quality reference genome for a parasitic bivalve with doubly uniparental inheritance (Bivalvia: Unionida).</title>
        <authorList>
            <person name="Smith C.H."/>
        </authorList>
    </citation>
    <scope>NUCLEOTIDE SEQUENCE</scope>
    <source>
        <strain evidence="13">CHS0354</strain>
        <tissue evidence="13">Mantle</tissue>
    </source>
</reference>
<reference evidence="13" key="3">
    <citation type="submission" date="2023-05" db="EMBL/GenBank/DDBJ databases">
        <authorList>
            <person name="Smith C.H."/>
        </authorList>
    </citation>
    <scope>NUCLEOTIDE SEQUENCE</scope>
    <source>
        <strain evidence="13">CHS0354</strain>
        <tissue evidence="13">Mantle</tissue>
    </source>
</reference>
<dbReference type="InterPro" id="IPR000086">
    <property type="entry name" value="NUDIX_hydrolase_dom"/>
</dbReference>
<dbReference type="NCBIfam" id="TIGR00052">
    <property type="entry name" value="nudix-type nucleoside diphosphatase, YffH/AdpP family"/>
    <property type="match status" value="1"/>
</dbReference>
<accession>A0AAE0SX46</accession>
<comment type="cofactor">
    <cofactor evidence="1">
        <name>Mg(2+)</name>
        <dbReference type="ChEBI" id="CHEBI:18420"/>
    </cofactor>
</comment>
<evidence type="ECO:0000256" key="9">
    <source>
        <dbReference type="ARBA" id="ARBA00066480"/>
    </source>
</evidence>
<dbReference type="GO" id="GO:0005737">
    <property type="term" value="C:cytoplasm"/>
    <property type="evidence" value="ECO:0007669"/>
    <property type="project" value="UniProtKB-SubCell"/>
</dbReference>
<dbReference type="Gene3D" id="3.90.79.10">
    <property type="entry name" value="Nucleoside Triphosphate Pyrophosphohydrolase"/>
    <property type="match status" value="1"/>
</dbReference>
<dbReference type="PANTHER" id="PTHR11839:SF15">
    <property type="entry name" value="URIDINE DIPHOSPHATE GLUCOSE PYROPHOSPHATASE NUDT14"/>
    <property type="match status" value="1"/>
</dbReference>
<gene>
    <name evidence="13" type="ORF">CHS0354_041024</name>
</gene>
<organism evidence="13 14">
    <name type="scientific">Potamilus streckersoni</name>
    <dbReference type="NCBI Taxonomy" id="2493646"/>
    <lineage>
        <taxon>Eukaryota</taxon>
        <taxon>Metazoa</taxon>
        <taxon>Spiralia</taxon>
        <taxon>Lophotrochozoa</taxon>
        <taxon>Mollusca</taxon>
        <taxon>Bivalvia</taxon>
        <taxon>Autobranchia</taxon>
        <taxon>Heteroconchia</taxon>
        <taxon>Palaeoheterodonta</taxon>
        <taxon>Unionida</taxon>
        <taxon>Unionoidea</taxon>
        <taxon>Unionidae</taxon>
        <taxon>Ambleminae</taxon>
        <taxon>Lampsilini</taxon>
        <taxon>Potamilus</taxon>
    </lineage>
</organism>
<comment type="caution">
    <text evidence="13">The sequence shown here is derived from an EMBL/GenBank/DDBJ whole genome shotgun (WGS) entry which is preliminary data.</text>
</comment>
<dbReference type="PANTHER" id="PTHR11839">
    <property type="entry name" value="UDP/ADP-SUGAR PYROPHOSPHATASE"/>
    <property type="match status" value="1"/>
</dbReference>
<dbReference type="GO" id="GO:0008768">
    <property type="term" value="F:UDP-sugar diphosphatase activity"/>
    <property type="evidence" value="ECO:0007669"/>
    <property type="project" value="UniProtKB-EC"/>
</dbReference>
<dbReference type="EC" id="3.6.1.45" evidence="9"/>
<dbReference type="FunFam" id="3.90.79.10:FF:000035">
    <property type="entry name" value="Uridine diphosphate glucose pyrophosphatase"/>
    <property type="match status" value="1"/>
</dbReference>
<evidence type="ECO:0000256" key="6">
    <source>
        <dbReference type="ARBA" id="ARBA00022842"/>
    </source>
</evidence>
<dbReference type="EMBL" id="JAEAOA010002344">
    <property type="protein sequence ID" value="KAK3599183.1"/>
    <property type="molecule type" value="Genomic_DNA"/>
</dbReference>
<dbReference type="InterPro" id="IPR015797">
    <property type="entry name" value="NUDIX_hydrolase-like_dom_sf"/>
</dbReference>
<evidence type="ECO:0000256" key="1">
    <source>
        <dbReference type="ARBA" id="ARBA00001946"/>
    </source>
</evidence>
<comment type="subunit">
    <text evidence="3">Homodimer.</text>
</comment>
<comment type="function">
    <text evidence="8">Hydrolyzes UDP-glucose to glucose 1-phosphate and UMP and ADP-ribose to ribose 5-phosphate and AMP. The physiological substrate is probably UDP-glucose. Poor activity on other substrates such as ADP-glucose, CDP-glucose, GDP-glucose and GDP-mannose.</text>
</comment>
<evidence type="ECO:0000259" key="12">
    <source>
        <dbReference type="PROSITE" id="PS51462"/>
    </source>
</evidence>
<evidence type="ECO:0000256" key="5">
    <source>
        <dbReference type="ARBA" id="ARBA00022801"/>
    </source>
</evidence>
<evidence type="ECO:0000313" key="14">
    <source>
        <dbReference type="Proteomes" id="UP001195483"/>
    </source>
</evidence>
<dbReference type="GO" id="GO:0019693">
    <property type="term" value="P:ribose phosphate metabolic process"/>
    <property type="evidence" value="ECO:0007669"/>
    <property type="project" value="TreeGrafter"/>
</dbReference>
<evidence type="ECO:0000256" key="4">
    <source>
        <dbReference type="ARBA" id="ARBA00022490"/>
    </source>
</evidence>
<sequence>MENISNVFITDCKQSHYLKPLRIHYTQNGKQKIWDVMKVHNSVAVLVYNVSRDVLVFVKQFRPAVYYCSVQKEVSRDDGRETIDTGKFPASHGITYELCAGIIDKDMSFQETAQAEVLEECGYKVPLEKFQRITSFRAGVGTTGALQELYYVEVTDDERVGKGGGIMEEGELIDVVEVPVDQGKNLLMDETIQKPAAFLFALMWFYENIRKASK</sequence>
<proteinExistence type="predicted"/>